<accession>A0ABN8JVF8</accession>
<dbReference type="EMBL" id="CAKXZT010000124">
    <property type="protein sequence ID" value="CAH2401451.1"/>
    <property type="molecule type" value="Genomic_DNA"/>
</dbReference>
<protein>
    <submittedName>
        <fullName evidence="2">Uncharacterized protein</fullName>
    </submittedName>
</protein>
<feature type="region of interest" description="Disordered" evidence="1">
    <location>
        <begin position="1"/>
        <end position="22"/>
    </location>
</feature>
<keyword evidence="3" id="KW-1185">Reference proteome</keyword>
<comment type="caution">
    <text evidence="2">The sequence shown here is derived from an EMBL/GenBank/DDBJ whole genome shotgun (WGS) entry which is preliminary data.</text>
</comment>
<evidence type="ECO:0000256" key="1">
    <source>
        <dbReference type="SAM" id="MobiDB-lite"/>
    </source>
</evidence>
<proteinExistence type="predicted"/>
<name>A0ABN8JVF8_9HYPH</name>
<evidence type="ECO:0000313" key="3">
    <source>
        <dbReference type="Proteomes" id="UP001153050"/>
    </source>
</evidence>
<sequence length="106" mass="11764">MHGRVRQRGQSARRPLERTVEDGVRDSPVAHCHSQFGRVCCLISRVAQASSRRLHSAVAASSAKPLRIVARLRYPKVNLGGGTVITARPDARYWSSGSPDDRPRRH</sequence>
<gene>
    <name evidence="2" type="ORF">MES5069_30002</name>
</gene>
<reference evidence="2 3" key="1">
    <citation type="submission" date="2022-03" db="EMBL/GenBank/DDBJ databases">
        <authorList>
            <person name="Brunel B."/>
        </authorList>
    </citation>
    <scope>NUCLEOTIDE SEQUENCE [LARGE SCALE GENOMIC DNA]</scope>
    <source>
        <strain evidence="2">STM5069sample</strain>
    </source>
</reference>
<dbReference type="Proteomes" id="UP001153050">
    <property type="component" value="Unassembled WGS sequence"/>
</dbReference>
<evidence type="ECO:0000313" key="2">
    <source>
        <dbReference type="EMBL" id="CAH2401451.1"/>
    </source>
</evidence>
<organism evidence="2 3">
    <name type="scientific">Mesorhizobium escarrei</name>
    <dbReference type="NCBI Taxonomy" id="666018"/>
    <lineage>
        <taxon>Bacteria</taxon>
        <taxon>Pseudomonadati</taxon>
        <taxon>Pseudomonadota</taxon>
        <taxon>Alphaproteobacteria</taxon>
        <taxon>Hyphomicrobiales</taxon>
        <taxon>Phyllobacteriaceae</taxon>
        <taxon>Mesorhizobium</taxon>
    </lineage>
</organism>